<reference evidence="2 3" key="1">
    <citation type="submission" date="2024-02" db="EMBL/GenBank/DDBJ databases">
        <title>De novo assembly and annotation of 12 fungi associated with fruit tree decline syndrome in Ontario, Canada.</title>
        <authorList>
            <person name="Sulman M."/>
            <person name="Ellouze W."/>
            <person name="Ilyukhin E."/>
        </authorList>
    </citation>
    <scope>NUCLEOTIDE SEQUENCE [LARGE SCALE GENOMIC DNA]</scope>
    <source>
        <strain evidence="2 3">M169</strain>
    </source>
</reference>
<dbReference type="EMBL" id="JAKNSF020000054">
    <property type="protein sequence ID" value="KAK7724780.1"/>
    <property type="molecule type" value="Genomic_DNA"/>
</dbReference>
<dbReference type="InterPro" id="IPR010730">
    <property type="entry name" value="HET"/>
</dbReference>
<organism evidence="2 3">
    <name type="scientific">Diaporthe eres</name>
    <name type="common">Phomopsis oblonga</name>
    <dbReference type="NCBI Taxonomy" id="83184"/>
    <lineage>
        <taxon>Eukaryota</taxon>
        <taxon>Fungi</taxon>
        <taxon>Dikarya</taxon>
        <taxon>Ascomycota</taxon>
        <taxon>Pezizomycotina</taxon>
        <taxon>Sordariomycetes</taxon>
        <taxon>Sordariomycetidae</taxon>
        <taxon>Diaporthales</taxon>
        <taxon>Diaporthaceae</taxon>
        <taxon>Diaporthe</taxon>
        <taxon>Diaporthe eres species complex</taxon>
    </lineage>
</organism>
<dbReference type="Proteomes" id="UP001430848">
    <property type="component" value="Unassembled WGS sequence"/>
</dbReference>
<dbReference type="PANTHER" id="PTHR24148:SF81">
    <property type="entry name" value="HETEROKARYON INCOMPATIBILITY DOMAIN-CONTAINING PROTEIN"/>
    <property type="match status" value="1"/>
</dbReference>
<dbReference type="Pfam" id="PF06985">
    <property type="entry name" value="HET"/>
    <property type="match status" value="1"/>
</dbReference>
<feature type="domain" description="Heterokaryon incompatibility" evidence="1">
    <location>
        <begin position="284"/>
        <end position="385"/>
    </location>
</feature>
<keyword evidence="3" id="KW-1185">Reference proteome</keyword>
<name>A0ABR1P2X4_DIAER</name>
<dbReference type="PANTHER" id="PTHR24148">
    <property type="entry name" value="ANKYRIN REPEAT DOMAIN-CONTAINING PROTEIN 39 HOMOLOG-RELATED"/>
    <property type="match status" value="1"/>
</dbReference>
<protein>
    <recommendedName>
        <fullName evidence="1">Heterokaryon incompatibility domain-containing protein</fullName>
    </recommendedName>
</protein>
<gene>
    <name evidence="2" type="ORF">SLS63_008474</name>
</gene>
<comment type="caution">
    <text evidence="2">The sequence shown here is derived from an EMBL/GenBank/DDBJ whole genome shotgun (WGS) entry which is preliminary data.</text>
</comment>
<dbReference type="InterPro" id="IPR052895">
    <property type="entry name" value="HetReg/Transcr_Mod"/>
</dbReference>
<evidence type="ECO:0000313" key="3">
    <source>
        <dbReference type="Proteomes" id="UP001430848"/>
    </source>
</evidence>
<evidence type="ECO:0000259" key="1">
    <source>
        <dbReference type="Pfam" id="PF06985"/>
    </source>
</evidence>
<evidence type="ECO:0000313" key="2">
    <source>
        <dbReference type="EMBL" id="KAK7724780.1"/>
    </source>
</evidence>
<sequence>MIDVNNTGWVGETLAELRSDAFPIGHRLNARTKVTVDLAEGTYMRGEKDGVIDHHLFLHSEPGESPETREWHPTKSLAIAEDPSGTCHVTLNGSGELSWDFKKEGDFFYAPDELLQVVEVTDMCMVEAYGRSVFGRSVLPASFKTLEGKMPKVWATSNVVPDELYGCYEETSDPFLLDAFGLVMYRACEVTDPVGWEVEQTAAGTTDDVGGGSARLQVDNPTWRLPSNFYQPCRRHQGGKAVCTSGKYVYDHSTKTIRPMQEGEIYIAISYAWADLKKAGGDAPLQRAVERLCEKMSVMVFWIDRLCINQKCARHKEEQVPEMGDIYSKAIRVACLLPGVSRVLPDDVREPGLVMRRRDFCQATAVFRAQVKDSFWFRRVWTWQEGLLATRSMFVTTNDMLDGWLVDNILNATRLARCSFVSHIPALPASSNIQSLSLAASSDTQLLYTRTADNDASRELRYLWGDSRRFTLMEAAVATRRRESSRKLDEVFGLLGMVEGGERMTVRYVENETTMDMENVLTEALKIGLMTTEVLSGPSVSNKCGRSWLPNIPVNEKSPQEEPPQERCPHFAFQLGQLNRAGRKIEGNKDGMAVLTGATMPKGCKWTCANSNTDAVFMLESEEGQILASSNNEELTKYLGKPVLVVLLDDVLSHDCYGTFAMMEGTDQATMRRITSSRIQVESAGFSMERGTYVVG</sequence>
<accession>A0ABR1P2X4</accession>
<proteinExistence type="predicted"/>